<keyword evidence="3" id="KW-0238">DNA-binding</keyword>
<dbReference type="STRING" id="1037660.A0A066VEF8"/>
<dbReference type="AlphaFoldDB" id="A0A066VEF8"/>
<dbReference type="RefSeq" id="XP_013239748.1">
    <property type="nucleotide sequence ID" value="XM_013384294.1"/>
</dbReference>
<keyword evidence="4" id="KW-0804">Transcription</keyword>
<dbReference type="GeneID" id="25262116"/>
<gene>
    <name evidence="8" type="ORF">K437DRAFT_211046</name>
    <name evidence="7" type="ORF">K437DRAFT_214832</name>
</gene>
<feature type="domain" description="MADS-box" evidence="6">
    <location>
        <begin position="1"/>
        <end position="39"/>
    </location>
</feature>
<dbReference type="GO" id="GO:0045944">
    <property type="term" value="P:positive regulation of transcription by RNA polymerase II"/>
    <property type="evidence" value="ECO:0007669"/>
    <property type="project" value="UniProtKB-ARBA"/>
</dbReference>
<keyword evidence="5" id="KW-0539">Nucleus</keyword>
<comment type="caution">
    <text evidence="8">The sequence shown here is derived from an EMBL/GenBank/DDBJ whole genome shotgun (WGS) entry which is preliminary data.</text>
</comment>
<dbReference type="HOGENOM" id="CLU_2929040_0_0_1"/>
<dbReference type="Pfam" id="PF00319">
    <property type="entry name" value="SRF-TF"/>
    <property type="match status" value="1"/>
</dbReference>
<evidence type="ECO:0000313" key="9">
    <source>
        <dbReference type="Proteomes" id="UP000027361"/>
    </source>
</evidence>
<evidence type="ECO:0000256" key="1">
    <source>
        <dbReference type="ARBA" id="ARBA00004123"/>
    </source>
</evidence>
<dbReference type="SUPFAM" id="SSF55455">
    <property type="entry name" value="SRF-like"/>
    <property type="match status" value="1"/>
</dbReference>
<dbReference type="Proteomes" id="UP000027361">
    <property type="component" value="Unassembled WGS sequence"/>
</dbReference>
<dbReference type="GO" id="GO:0003677">
    <property type="term" value="F:DNA binding"/>
    <property type="evidence" value="ECO:0007669"/>
    <property type="project" value="UniProtKB-KW"/>
</dbReference>
<dbReference type="OrthoDB" id="1898716at2759"/>
<dbReference type="EMBL" id="JMSN01000148">
    <property type="protein sequence ID" value="KDN37149.1"/>
    <property type="molecule type" value="Genomic_DNA"/>
</dbReference>
<comment type="subcellular location">
    <subcellularLocation>
        <location evidence="1">Nucleus</location>
    </subcellularLocation>
</comment>
<proteinExistence type="predicted"/>
<keyword evidence="2" id="KW-0805">Transcription regulation</keyword>
<sequence>MAVKPSKRRSERLSRRDSTLIHKADELAEFCDVDVALIIRNRQTGRYFTYNFVDLASWPLSKEQI</sequence>
<dbReference type="GeneID" id="25262081"/>
<protein>
    <recommendedName>
        <fullName evidence="6">MADS-box domain-containing protein</fullName>
    </recommendedName>
</protein>
<dbReference type="InterPro" id="IPR002100">
    <property type="entry name" value="TF_MADSbox"/>
</dbReference>
<keyword evidence="9" id="KW-1185">Reference proteome</keyword>
<evidence type="ECO:0000256" key="5">
    <source>
        <dbReference type="ARBA" id="ARBA00023242"/>
    </source>
</evidence>
<dbReference type="InParanoid" id="A0A066VEF8"/>
<name>A0A066VEF8_TILAU</name>
<feature type="non-terminal residue" evidence="8">
    <location>
        <position position="65"/>
    </location>
</feature>
<dbReference type="RefSeq" id="XP_013240256.1">
    <property type="nucleotide sequence ID" value="XM_013384802.1"/>
</dbReference>
<evidence type="ECO:0000256" key="4">
    <source>
        <dbReference type="ARBA" id="ARBA00023163"/>
    </source>
</evidence>
<evidence type="ECO:0000259" key="6">
    <source>
        <dbReference type="PROSITE" id="PS50066"/>
    </source>
</evidence>
<reference evidence="8 9" key="1">
    <citation type="submission" date="2014-05" db="EMBL/GenBank/DDBJ databases">
        <title>Draft genome sequence of a rare smut relative, Tilletiaria anomala UBC 951.</title>
        <authorList>
            <consortium name="DOE Joint Genome Institute"/>
            <person name="Toome M."/>
            <person name="Kuo A."/>
            <person name="Henrissat B."/>
            <person name="Lipzen A."/>
            <person name="Tritt A."/>
            <person name="Yoshinaga Y."/>
            <person name="Zane M."/>
            <person name="Barry K."/>
            <person name="Grigoriev I.V."/>
            <person name="Spatafora J.W."/>
            <person name="Aimea M.C."/>
        </authorList>
    </citation>
    <scope>NUCLEOTIDE SEQUENCE [LARGE SCALE GENOMIC DNA]</scope>
    <source>
        <strain evidence="8 9">UBC 951</strain>
    </source>
</reference>
<dbReference type="GO" id="GO:0046983">
    <property type="term" value="F:protein dimerization activity"/>
    <property type="evidence" value="ECO:0007669"/>
    <property type="project" value="InterPro"/>
</dbReference>
<evidence type="ECO:0000256" key="3">
    <source>
        <dbReference type="ARBA" id="ARBA00023125"/>
    </source>
</evidence>
<dbReference type="EMBL" id="JMSN01000234">
    <property type="protein sequence ID" value="KDN35132.1"/>
    <property type="molecule type" value="Genomic_DNA"/>
</dbReference>
<dbReference type="Gene3D" id="3.40.1810.10">
    <property type="entry name" value="Transcription factor, MADS-box"/>
    <property type="match status" value="1"/>
</dbReference>
<organism evidence="8 9">
    <name type="scientific">Tilletiaria anomala (strain ATCC 24038 / CBS 436.72 / UBC 951)</name>
    <dbReference type="NCBI Taxonomy" id="1037660"/>
    <lineage>
        <taxon>Eukaryota</taxon>
        <taxon>Fungi</taxon>
        <taxon>Dikarya</taxon>
        <taxon>Basidiomycota</taxon>
        <taxon>Ustilaginomycotina</taxon>
        <taxon>Exobasidiomycetes</taxon>
        <taxon>Georgefischeriales</taxon>
        <taxon>Tilletiariaceae</taxon>
        <taxon>Tilletiaria</taxon>
    </lineage>
</organism>
<dbReference type="PROSITE" id="PS50066">
    <property type="entry name" value="MADS_BOX_2"/>
    <property type="match status" value="1"/>
</dbReference>
<accession>A0A066VEF8</accession>
<dbReference type="GO" id="GO:0005634">
    <property type="term" value="C:nucleus"/>
    <property type="evidence" value="ECO:0007669"/>
    <property type="project" value="UniProtKB-SubCell"/>
</dbReference>
<evidence type="ECO:0000313" key="7">
    <source>
        <dbReference type="EMBL" id="KDN35132.1"/>
    </source>
</evidence>
<dbReference type="InterPro" id="IPR036879">
    <property type="entry name" value="TF_MADSbox_sf"/>
</dbReference>
<evidence type="ECO:0000256" key="2">
    <source>
        <dbReference type="ARBA" id="ARBA00023015"/>
    </source>
</evidence>
<evidence type="ECO:0000313" key="8">
    <source>
        <dbReference type="EMBL" id="KDN37149.1"/>
    </source>
</evidence>